<dbReference type="Pfam" id="PF13639">
    <property type="entry name" value="zf-RING_2"/>
    <property type="match status" value="1"/>
</dbReference>
<evidence type="ECO:0000256" key="4">
    <source>
        <dbReference type="ARBA" id="ARBA00022723"/>
    </source>
</evidence>
<feature type="region of interest" description="Disordered" evidence="9">
    <location>
        <begin position="172"/>
        <end position="194"/>
    </location>
</feature>
<dbReference type="EMBL" id="KV005709">
    <property type="protein sequence ID" value="KZV33623.1"/>
    <property type="molecule type" value="Genomic_DNA"/>
</dbReference>
<evidence type="ECO:0000256" key="2">
    <source>
        <dbReference type="ARBA" id="ARBA00012483"/>
    </source>
</evidence>
<evidence type="ECO:0000256" key="5">
    <source>
        <dbReference type="ARBA" id="ARBA00022771"/>
    </source>
</evidence>
<dbReference type="AlphaFoldDB" id="A0A2Z7BGR2"/>
<dbReference type="InterPro" id="IPR013083">
    <property type="entry name" value="Znf_RING/FYVE/PHD"/>
</dbReference>
<dbReference type="InterPro" id="IPR001841">
    <property type="entry name" value="Znf_RING"/>
</dbReference>
<gene>
    <name evidence="11" type="ORF">F511_29861</name>
</gene>
<organism evidence="11 12">
    <name type="scientific">Dorcoceras hygrometricum</name>
    <dbReference type="NCBI Taxonomy" id="472368"/>
    <lineage>
        <taxon>Eukaryota</taxon>
        <taxon>Viridiplantae</taxon>
        <taxon>Streptophyta</taxon>
        <taxon>Embryophyta</taxon>
        <taxon>Tracheophyta</taxon>
        <taxon>Spermatophyta</taxon>
        <taxon>Magnoliopsida</taxon>
        <taxon>eudicotyledons</taxon>
        <taxon>Gunneridae</taxon>
        <taxon>Pentapetalae</taxon>
        <taxon>asterids</taxon>
        <taxon>lamiids</taxon>
        <taxon>Lamiales</taxon>
        <taxon>Gesneriaceae</taxon>
        <taxon>Didymocarpoideae</taxon>
        <taxon>Trichosporeae</taxon>
        <taxon>Loxocarpinae</taxon>
        <taxon>Dorcoceras</taxon>
    </lineage>
</organism>
<evidence type="ECO:0000256" key="1">
    <source>
        <dbReference type="ARBA" id="ARBA00000900"/>
    </source>
</evidence>
<reference evidence="11 12" key="1">
    <citation type="journal article" date="2015" name="Proc. Natl. Acad. Sci. U.S.A.">
        <title>The resurrection genome of Boea hygrometrica: A blueprint for survival of dehydration.</title>
        <authorList>
            <person name="Xiao L."/>
            <person name="Yang G."/>
            <person name="Zhang L."/>
            <person name="Yang X."/>
            <person name="Zhao S."/>
            <person name="Ji Z."/>
            <person name="Zhou Q."/>
            <person name="Hu M."/>
            <person name="Wang Y."/>
            <person name="Chen M."/>
            <person name="Xu Y."/>
            <person name="Jin H."/>
            <person name="Xiao X."/>
            <person name="Hu G."/>
            <person name="Bao F."/>
            <person name="Hu Y."/>
            <person name="Wan P."/>
            <person name="Li L."/>
            <person name="Deng X."/>
            <person name="Kuang T."/>
            <person name="Xiang C."/>
            <person name="Zhu J.K."/>
            <person name="Oliver M.J."/>
            <person name="He Y."/>
        </authorList>
    </citation>
    <scope>NUCLEOTIDE SEQUENCE [LARGE SCALE GENOMIC DNA]</scope>
    <source>
        <strain evidence="12">cv. XS01</strain>
    </source>
</reference>
<dbReference type="Proteomes" id="UP000250235">
    <property type="component" value="Unassembled WGS sequence"/>
</dbReference>
<evidence type="ECO:0000256" key="6">
    <source>
        <dbReference type="ARBA" id="ARBA00022786"/>
    </source>
</evidence>
<dbReference type="InterPro" id="IPR045191">
    <property type="entry name" value="MBR1/2-like"/>
</dbReference>
<dbReference type="PROSITE" id="PS50089">
    <property type="entry name" value="ZF_RING_2"/>
    <property type="match status" value="1"/>
</dbReference>
<protein>
    <recommendedName>
        <fullName evidence="2">RING-type E3 ubiquitin transferase</fullName>
        <ecNumber evidence="2">2.3.2.27</ecNumber>
    </recommendedName>
</protein>
<evidence type="ECO:0000313" key="11">
    <source>
        <dbReference type="EMBL" id="KZV33623.1"/>
    </source>
</evidence>
<keyword evidence="6" id="KW-0833">Ubl conjugation pathway</keyword>
<dbReference type="EC" id="2.3.2.27" evidence="2"/>
<feature type="domain" description="RING-type" evidence="10">
    <location>
        <begin position="484"/>
        <end position="526"/>
    </location>
</feature>
<keyword evidence="5 8" id="KW-0863">Zinc-finger</keyword>
<keyword evidence="3" id="KW-0808">Transferase</keyword>
<comment type="catalytic activity">
    <reaction evidence="1">
        <text>S-ubiquitinyl-[E2 ubiquitin-conjugating enzyme]-L-cysteine + [acceptor protein]-L-lysine = [E2 ubiquitin-conjugating enzyme]-L-cysteine + N(6)-ubiquitinyl-[acceptor protein]-L-lysine.</text>
        <dbReference type="EC" id="2.3.2.27"/>
    </reaction>
</comment>
<dbReference type="OrthoDB" id="8062037at2759"/>
<dbReference type="SMART" id="SM00184">
    <property type="entry name" value="RING"/>
    <property type="match status" value="1"/>
</dbReference>
<dbReference type="Gene3D" id="3.30.40.10">
    <property type="entry name" value="Zinc/RING finger domain, C3HC4 (zinc finger)"/>
    <property type="match status" value="1"/>
</dbReference>
<accession>A0A2Z7BGR2</accession>
<evidence type="ECO:0000313" key="12">
    <source>
        <dbReference type="Proteomes" id="UP000250235"/>
    </source>
</evidence>
<dbReference type="PANTHER" id="PTHR22937:SF174">
    <property type="entry name" value="RING-TYPE E3 UBIQUITIN TRANSFERASE"/>
    <property type="match status" value="1"/>
</dbReference>
<sequence length="537" mass="60587">MGHRQMFNTSQIFETDNVHGWNHSEQPYMQNARAGAPENNSLTHPPNMVIQNGHTATQWTPAPRSSRDSSWNYADELPHYHSWAPGPSQTPYLYQSAAGSFHMQQDNYSHHPASANHFGQTVSRIDGGVLDQTEVSGVRPYKRKYPGNASVFDRGSTSRYHDVGSNFHLHDGQWEEKQRTESHNRSSEYRPNHEYNFLSSGTEVNLRNMRSRTSVYLDPNQTSNTVPNSFSDHTIDQSNLVDGWRQTSNAPSREWNHNFILPAVHGEAFNSNSRFSSHEPNPLNLLNNRSNAAVEVGGYKNDTTSHRDPVSQNLNGNFNNSVTGARSGCDQRAIPTFRASSSNFHSSHVAVPDERLQTIAESYPSRHLGAFSSPRMRHIGRNWRNLTSSGRHRAYNEETSLHDRLSPEGVMAVHHRSPYHGSRTLFDHYRSMRLDVDNMSYEELLALGERIGSVSTGLSDDLISKCLVESTYLSSDIFQDEGTCVICLDDYRNMDDVGTMKVCGHDFHVACIRKWLSIKHLCPICKATAADDNAKIE</sequence>
<keyword evidence="12" id="KW-1185">Reference proteome</keyword>
<proteinExistence type="predicted"/>
<keyword evidence="4" id="KW-0479">Metal-binding</keyword>
<evidence type="ECO:0000256" key="8">
    <source>
        <dbReference type="PROSITE-ProRule" id="PRU00175"/>
    </source>
</evidence>
<dbReference type="PANTHER" id="PTHR22937">
    <property type="entry name" value="E3 UBIQUITIN-PROTEIN LIGASE RNF165"/>
    <property type="match status" value="1"/>
</dbReference>
<dbReference type="FunFam" id="3.30.40.10:FF:000538">
    <property type="entry name" value="E3 ubiquitin-protein ligase MBR2 isoform A"/>
    <property type="match status" value="1"/>
</dbReference>
<keyword evidence="7" id="KW-0862">Zinc</keyword>
<dbReference type="GO" id="GO:0061630">
    <property type="term" value="F:ubiquitin protein ligase activity"/>
    <property type="evidence" value="ECO:0007669"/>
    <property type="project" value="UniProtKB-EC"/>
</dbReference>
<name>A0A2Z7BGR2_9LAMI</name>
<evidence type="ECO:0000256" key="7">
    <source>
        <dbReference type="ARBA" id="ARBA00022833"/>
    </source>
</evidence>
<evidence type="ECO:0000256" key="9">
    <source>
        <dbReference type="SAM" id="MobiDB-lite"/>
    </source>
</evidence>
<feature type="compositionally biased region" description="Basic and acidic residues" evidence="9">
    <location>
        <begin position="172"/>
        <end position="193"/>
    </location>
</feature>
<dbReference type="SUPFAM" id="SSF57850">
    <property type="entry name" value="RING/U-box"/>
    <property type="match status" value="1"/>
</dbReference>
<dbReference type="GO" id="GO:0008270">
    <property type="term" value="F:zinc ion binding"/>
    <property type="evidence" value="ECO:0007669"/>
    <property type="project" value="UniProtKB-KW"/>
</dbReference>
<evidence type="ECO:0000256" key="3">
    <source>
        <dbReference type="ARBA" id="ARBA00022679"/>
    </source>
</evidence>
<evidence type="ECO:0000259" key="10">
    <source>
        <dbReference type="PROSITE" id="PS50089"/>
    </source>
</evidence>